<dbReference type="Pfam" id="PF20246">
    <property type="entry name" value="DUF6601"/>
    <property type="match status" value="1"/>
</dbReference>
<feature type="region of interest" description="Disordered" evidence="1">
    <location>
        <begin position="1"/>
        <end position="25"/>
    </location>
</feature>
<keyword evidence="2" id="KW-0812">Transmembrane</keyword>
<dbReference type="InterPro" id="IPR046536">
    <property type="entry name" value="DUF6601"/>
</dbReference>
<keyword evidence="2" id="KW-1133">Transmembrane helix</keyword>
<proteinExistence type="predicted"/>
<evidence type="ECO:0000313" key="3">
    <source>
        <dbReference type="EMBL" id="KAK3899997.1"/>
    </source>
</evidence>
<feature type="transmembrane region" description="Helical" evidence="2">
    <location>
        <begin position="331"/>
        <end position="360"/>
    </location>
</feature>
<keyword evidence="2" id="KW-0472">Membrane</keyword>
<feature type="transmembrane region" description="Helical" evidence="2">
    <location>
        <begin position="290"/>
        <end position="311"/>
    </location>
</feature>
<dbReference type="Proteomes" id="UP001303889">
    <property type="component" value="Unassembled WGS sequence"/>
</dbReference>
<evidence type="ECO:0000256" key="2">
    <source>
        <dbReference type="SAM" id="Phobius"/>
    </source>
</evidence>
<feature type="compositionally biased region" description="Low complexity" evidence="1">
    <location>
        <begin position="1"/>
        <end position="12"/>
    </location>
</feature>
<dbReference type="PANTHER" id="PTHR34414">
    <property type="entry name" value="HET DOMAIN-CONTAINING PROTEIN-RELATED"/>
    <property type="match status" value="1"/>
</dbReference>
<gene>
    <name evidence="3" type="ORF">C8A05DRAFT_17644</name>
</gene>
<evidence type="ECO:0000256" key="1">
    <source>
        <dbReference type="SAM" id="MobiDB-lite"/>
    </source>
</evidence>
<dbReference type="PANTHER" id="PTHR34414:SF1">
    <property type="entry name" value="SUBTILISIN-LIKE SERINE PROTEASE"/>
    <property type="match status" value="1"/>
</dbReference>
<evidence type="ECO:0000313" key="4">
    <source>
        <dbReference type="Proteomes" id="UP001303889"/>
    </source>
</evidence>
<dbReference type="AlphaFoldDB" id="A0AAN6MH02"/>
<feature type="compositionally biased region" description="Basic and acidic residues" evidence="1">
    <location>
        <begin position="82"/>
        <end position="91"/>
    </location>
</feature>
<keyword evidence="4" id="KW-1185">Reference proteome</keyword>
<reference evidence="3" key="1">
    <citation type="journal article" date="2023" name="Mol. Phylogenet. Evol.">
        <title>Genome-scale phylogeny and comparative genomics of the fungal order Sordariales.</title>
        <authorList>
            <person name="Hensen N."/>
            <person name="Bonometti L."/>
            <person name="Westerberg I."/>
            <person name="Brannstrom I.O."/>
            <person name="Guillou S."/>
            <person name="Cros-Aarteil S."/>
            <person name="Calhoun S."/>
            <person name="Haridas S."/>
            <person name="Kuo A."/>
            <person name="Mondo S."/>
            <person name="Pangilinan J."/>
            <person name="Riley R."/>
            <person name="LaButti K."/>
            <person name="Andreopoulos B."/>
            <person name="Lipzen A."/>
            <person name="Chen C."/>
            <person name="Yan M."/>
            <person name="Daum C."/>
            <person name="Ng V."/>
            <person name="Clum A."/>
            <person name="Steindorff A."/>
            <person name="Ohm R.A."/>
            <person name="Martin F."/>
            <person name="Silar P."/>
            <person name="Natvig D.O."/>
            <person name="Lalanne C."/>
            <person name="Gautier V."/>
            <person name="Ament-Velasquez S.L."/>
            <person name="Kruys A."/>
            <person name="Hutchinson M.I."/>
            <person name="Powell A.J."/>
            <person name="Barry K."/>
            <person name="Miller A.N."/>
            <person name="Grigoriev I.V."/>
            <person name="Debuchy R."/>
            <person name="Gladieux P."/>
            <person name="Hiltunen Thoren M."/>
            <person name="Johannesson H."/>
        </authorList>
    </citation>
    <scope>NUCLEOTIDE SEQUENCE</scope>
    <source>
        <strain evidence="3">CBS 103.79</strain>
    </source>
</reference>
<dbReference type="EMBL" id="MU855716">
    <property type="protein sequence ID" value="KAK3899997.1"/>
    <property type="molecule type" value="Genomic_DNA"/>
</dbReference>
<organism evidence="3 4">
    <name type="scientific">Staphylotrichum tortipilum</name>
    <dbReference type="NCBI Taxonomy" id="2831512"/>
    <lineage>
        <taxon>Eukaryota</taxon>
        <taxon>Fungi</taxon>
        <taxon>Dikarya</taxon>
        <taxon>Ascomycota</taxon>
        <taxon>Pezizomycotina</taxon>
        <taxon>Sordariomycetes</taxon>
        <taxon>Sordariomycetidae</taxon>
        <taxon>Sordariales</taxon>
        <taxon>Chaetomiaceae</taxon>
        <taxon>Staphylotrichum</taxon>
    </lineage>
</organism>
<protein>
    <submittedName>
        <fullName evidence="3">Uncharacterized protein</fullName>
    </submittedName>
</protein>
<comment type="caution">
    <text evidence="3">The sequence shown here is derived from an EMBL/GenBank/DDBJ whole genome shotgun (WGS) entry which is preliminary data.</text>
</comment>
<accession>A0AAN6MH02</accession>
<name>A0AAN6MH02_9PEZI</name>
<sequence>MASPSPTSASTTKEVAASQTEAAPPATAVPVKTFEVPFDGLGVEFVDDLECVSIALGDGKTRKKLVARKPDGKPYLPGQPRIHLEQPQHGAPRGDHIRDYLTHCHSTRDLDELLPFMRYVFVQTPSYTHITPLHHQKSRAREIKVTESPGLHLVWFYEMIFIKPIPAYFFSKAFWEYLENVDLELRKACLGFMRSYYMLIQFEIDFREACKLNLIPPKNKKGKKLTYEEWCEFIKPFAKVGDNHINRRYHYGELRLSRINRAAFFRRGRLAYFHIYPQWGSFLEHTLTPIITIFAVCSVVLNSMQVGLAAIVVEPGTVSGAWPKFVAASLWFPVLVMVAIAIVLAVALIGMGAMGVEDLIRGNYVRRRKKRGDDLAGTRSHGMVW</sequence>
<feature type="region of interest" description="Disordered" evidence="1">
    <location>
        <begin position="68"/>
        <end position="91"/>
    </location>
</feature>
<reference evidence="3" key="2">
    <citation type="submission" date="2023-05" db="EMBL/GenBank/DDBJ databases">
        <authorList>
            <consortium name="Lawrence Berkeley National Laboratory"/>
            <person name="Steindorff A."/>
            <person name="Hensen N."/>
            <person name="Bonometti L."/>
            <person name="Westerberg I."/>
            <person name="Brannstrom I.O."/>
            <person name="Guillou S."/>
            <person name="Cros-Aarteil S."/>
            <person name="Calhoun S."/>
            <person name="Haridas S."/>
            <person name="Kuo A."/>
            <person name="Mondo S."/>
            <person name="Pangilinan J."/>
            <person name="Riley R."/>
            <person name="Labutti K."/>
            <person name="Andreopoulos B."/>
            <person name="Lipzen A."/>
            <person name="Chen C."/>
            <person name="Yanf M."/>
            <person name="Daum C."/>
            <person name="Ng V."/>
            <person name="Clum A."/>
            <person name="Ohm R."/>
            <person name="Martin F."/>
            <person name="Silar P."/>
            <person name="Natvig D."/>
            <person name="Lalanne C."/>
            <person name="Gautier V."/>
            <person name="Ament-Velasquez S.L."/>
            <person name="Kruys A."/>
            <person name="Hutchinson M.I."/>
            <person name="Powell A.J."/>
            <person name="Barry K."/>
            <person name="Miller A.N."/>
            <person name="Grigoriev I.V."/>
            <person name="Debuchy R."/>
            <person name="Gladieux P."/>
            <person name="Thoren M.H."/>
            <person name="Johannesson H."/>
        </authorList>
    </citation>
    <scope>NUCLEOTIDE SEQUENCE</scope>
    <source>
        <strain evidence="3">CBS 103.79</strain>
    </source>
</reference>